<evidence type="ECO:0000259" key="2">
    <source>
        <dbReference type="Pfam" id="PF13568"/>
    </source>
</evidence>
<feature type="signal peptide" evidence="1">
    <location>
        <begin position="1"/>
        <end position="17"/>
    </location>
</feature>
<dbReference type="STRING" id="871325.SAMN05444349_11278"/>
<gene>
    <name evidence="3" type="ORF">SAMN05444349_11278</name>
</gene>
<evidence type="ECO:0000256" key="1">
    <source>
        <dbReference type="SAM" id="SignalP"/>
    </source>
</evidence>
<evidence type="ECO:0000313" key="3">
    <source>
        <dbReference type="EMBL" id="SHF16197.1"/>
    </source>
</evidence>
<dbReference type="OrthoDB" id="1117977at2"/>
<feature type="chain" id="PRO_5030031224" evidence="1">
    <location>
        <begin position="18"/>
        <end position="303"/>
    </location>
</feature>
<protein>
    <submittedName>
        <fullName evidence="3">Outer membrane protein beta-barrel domain-containing protein</fullName>
    </submittedName>
</protein>
<keyword evidence="4" id="KW-1185">Reference proteome</keyword>
<dbReference type="Proteomes" id="UP000184436">
    <property type="component" value="Unassembled WGS sequence"/>
</dbReference>
<proteinExistence type="predicted"/>
<evidence type="ECO:0000313" key="4">
    <source>
        <dbReference type="Proteomes" id="UP000184436"/>
    </source>
</evidence>
<reference evidence="3 4" key="1">
    <citation type="submission" date="2016-11" db="EMBL/GenBank/DDBJ databases">
        <authorList>
            <person name="Jaros S."/>
            <person name="Januszkiewicz K."/>
            <person name="Wedrychowicz H."/>
        </authorList>
    </citation>
    <scope>NUCLEOTIDE SEQUENCE [LARGE SCALE GENOMIC DNA]</scope>
    <source>
        <strain evidence="3 4">DSM 26883</strain>
    </source>
</reference>
<dbReference type="RefSeq" id="WP_025074596.1">
    <property type="nucleotide sequence ID" value="NZ_FQVD01000012.1"/>
</dbReference>
<organism evidence="3 4">
    <name type="scientific">Bacteroides faecichinchillae</name>
    <dbReference type="NCBI Taxonomy" id="871325"/>
    <lineage>
        <taxon>Bacteria</taxon>
        <taxon>Pseudomonadati</taxon>
        <taxon>Bacteroidota</taxon>
        <taxon>Bacteroidia</taxon>
        <taxon>Bacteroidales</taxon>
        <taxon>Bacteroidaceae</taxon>
        <taxon>Bacteroides</taxon>
    </lineage>
</organism>
<sequence length="303" mass="34348">MKNLLLLLLMVPISLLAQNENTSQDTTFYAKGRKIVIKEQGDKIKVKLYEKSSNGDSLVNNTQIFEGVYLNGRSTENRTILDALPFSNKRKKRNTFSPHLCGLYFGYLMVSNDFGTFNPSNQVSLNTSHSWEIGANLFTTSHAFGPTKNWGFAFGLGWGYRSMRLDGDYAFRDIDGITQVVSGSLEPADGISTEYSKSRLRYFYFRIPLSIEWQTRLSNRRSVFFSVGPEAEIRHGFRSKGKINGKKETFDKGLHGRPVGINLLAQAGYGNLGVYTRYTTYGIFEKGKGPELYPFSFGLSWYW</sequence>
<accession>A0A1M4ZEG6</accession>
<name>A0A1M4ZEG6_9BACE</name>
<dbReference type="Pfam" id="PF13568">
    <property type="entry name" value="OMP_b-brl_2"/>
    <property type="match status" value="1"/>
</dbReference>
<dbReference type="InterPro" id="IPR025665">
    <property type="entry name" value="Beta-barrel_OMP_2"/>
</dbReference>
<dbReference type="EMBL" id="FQVD01000012">
    <property type="protein sequence ID" value="SHF16197.1"/>
    <property type="molecule type" value="Genomic_DNA"/>
</dbReference>
<feature type="domain" description="Outer membrane protein beta-barrel" evidence="2">
    <location>
        <begin position="102"/>
        <end position="280"/>
    </location>
</feature>
<keyword evidence="1" id="KW-0732">Signal</keyword>
<dbReference type="AlphaFoldDB" id="A0A1M4ZEG6"/>